<organism evidence="2">
    <name type="scientific">Cupriavidus taiwanensis</name>
    <dbReference type="NCBI Taxonomy" id="164546"/>
    <lineage>
        <taxon>Bacteria</taxon>
        <taxon>Pseudomonadati</taxon>
        <taxon>Pseudomonadota</taxon>
        <taxon>Betaproteobacteria</taxon>
        <taxon>Burkholderiales</taxon>
        <taxon>Burkholderiaceae</taxon>
        <taxon>Cupriavidus</taxon>
    </lineage>
</organism>
<name>A0A375BXW5_9BURK</name>
<evidence type="ECO:0000313" key="2">
    <source>
        <dbReference type="EMBL" id="SOY57840.1"/>
    </source>
</evidence>
<dbReference type="EMBL" id="OFSQ01000029">
    <property type="protein sequence ID" value="SOY57840.1"/>
    <property type="molecule type" value="Genomic_DNA"/>
</dbReference>
<sequence>MRRPGTQLPADRRWLELHRAAVPAARRGAERRLEFPAAAAGQLSGPGTRGFPAQREAAA</sequence>
<protein>
    <submittedName>
        <fullName evidence="2">Uncharacterized protein</fullName>
    </submittedName>
</protein>
<gene>
    <name evidence="2" type="ORF">CBM2587_B10211</name>
</gene>
<proteinExistence type="predicted"/>
<accession>A0A375BXW5</accession>
<reference evidence="2" key="1">
    <citation type="submission" date="2018-01" db="EMBL/GenBank/DDBJ databases">
        <authorList>
            <person name="Clerissi C."/>
        </authorList>
    </citation>
    <scope>NUCLEOTIDE SEQUENCE</scope>
    <source>
        <strain evidence="2">Cupriavidus sp. LMG 19464</strain>
    </source>
</reference>
<feature type="region of interest" description="Disordered" evidence="1">
    <location>
        <begin position="36"/>
        <end position="59"/>
    </location>
</feature>
<dbReference type="AlphaFoldDB" id="A0A375BXW5"/>
<evidence type="ECO:0000256" key="1">
    <source>
        <dbReference type="SAM" id="MobiDB-lite"/>
    </source>
</evidence>
<dbReference type="Proteomes" id="UP000256780">
    <property type="component" value="Chromosome CBM2587_b"/>
</dbReference>
<comment type="caution">
    <text evidence="2">The sequence shown here is derived from an EMBL/GenBank/DDBJ whole genome shotgun (WGS) entry which is preliminary data.</text>
</comment>